<gene>
    <name evidence="4" type="ORF">IAA45_00090</name>
</gene>
<dbReference type="PANTHER" id="PTHR43278">
    <property type="entry name" value="NAD(P)H-DEPENDENT FMN-CONTAINING OXIDOREDUCTASE YWQN-RELATED"/>
    <property type="match status" value="1"/>
</dbReference>
<dbReference type="Proteomes" id="UP000886817">
    <property type="component" value="Unassembled WGS sequence"/>
</dbReference>
<keyword evidence="2" id="KW-0288">FMN</keyword>
<evidence type="ECO:0000256" key="1">
    <source>
        <dbReference type="ARBA" id="ARBA00022630"/>
    </source>
</evidence>
<dbReference type="EMBL" id="DXEX01000004">
    <property type="protein sequence ID" value="HIX58104.1"/>
    <property type="molecule type" value="Genomic_DNA"/>
</dbReference>
<organism evidence="4 5">
    <name type="scientific">Candidatus Blautia gallistercoris</name>
    <dbReference type="NCBI Taxonomy" id="2838490"/>
    <lineage>
        <taxon>Bacteria</taxon>
        <taxon>Bacillati</taxon>
        <taxon>Bacillota</taxon>
        <taxon>Clostridia</taxon>
        <taxon>Lachnospirales</taxon>
        <taxon>Lachnospiraceae</taxon>
        <taxon>Blautia</taxon>
    </lineage>
</organism>
<name>A0A9D2B2K5_9FIRM</name>
<proteinExistence type="predicted"/>
<dbReference type="AlphaFoldDB" id="A0A9D2B2K5"/>
<protein>
    <submittedName>
        <fullName evidence="4">Flavodoxin family protein</fullName>
    </submittedName>
</protein>
<dbReference type="InterPro" id="IPR005025">
    <property type="entry name" value="FMN_Rdtase-like_dom"/>
</dbReference>
<comment type="caution">
    <text evidence="4">The sequence shown here is derived from an EMBL/GenBank/DDBJ whole genome shotgun (WGS) entry which is preliminary data.</text>
</comment>
<dbReference type="Pfam" id="PF03358">
    <property type="entry name" value="FMN_red"/>
    <property type="match status" value="1"/>
</dbReference>
<dbReference type="InterPro" id="IPR051796">
    <property type="entry name" value="ISF_SsuE-like"/>
</dbReference>
<dbReference type="Gene3D" id="3.40.50.360">
    <property type="match status" value="1"/>
</dbReference>
<keyword evidence="1" id="KW-0285">Flavoprotein</keyword>
<reference evidence="4" key="1">
    <citation type="journal article" date="2021" name="PeerJ">
        <title>Extensive microbial diversity within the chicken gut microbiome revealed by metagenomics and culture.</title>
        <authorList>
            <person name="Gilroy R."/>
            <person name="Ravi A."/>
            <person name="Getino M."/>
            <person name="Pursley I."/>
            <person name="Horton D.L."/>
            <person name="Alikhan N.F."/>
            <person name="Baker D."/>
            <person name="Gharbi K."/>
            <person name="Hall N."/>
            <person name="Watson M."/>
            <person name="Adriaenssens E.M."/>
            <person name="Foster-Nyarko E."/>
            <person name="Jarju S."/>
            <person name="Secka A."/>
            <person name="Antonio M."/>
            <person name="Oren A."/>
            <person name="Chaudhuri R.R."/>
            <person name="La Ragione R."/>
            <person name="Hildebrand F."/>
            <person name="Pallen M.J."/>
        </authorList>
    </citation>
    <scope>NUCLEOTIDE SEQUENCE</scope>
    <source>
        <strain evidence="4">ChiSjej1B19-8411</strain>
    </source>
</reference>
<dbReference type="SUPFAM" id="SSF52218">
    <property type="entry name" value="Flavoproteins"/>
    <property type="match status" value="1"/>
</dbReference>
<accession>A0A9D2B2K5</accession>
<evidence type="ECO:0000259" key="3">
    <source>
        <dbReference type="Pfam" id="PF03358"/>
    </source>
</evidence>
<feature type="domain" description="NADPH-dependent FMN reductase-like" evidence="3">
    <location>
        <begin position="6"/>
        <end position="153"/>
    </location>
</feature>
<evidence type="ECO:0000313" key="5">
    <source>
        <dbReference type="Proteomes" id="UP000886817"/>
    </source>
</evidence>
<reference evidence="4" key="2">
    <citation type="submission" date="2021-04" db="EMBL/GenBank/DDBJ databases">
        <authorList>
            <person name="Gilroy R."/>
        </authorList>
    </citation>
    <scope>NUCLEOTIDE SEQUENCE</scope>
    <source>
        <strain evidence="4">ChiSjej1B19-8411</strain>
    </source>
</reference>
<dbReference type="InterPro" id="IPR029039">
    <property type="entry name" value="Flavoprotein-like_sf"/>
</dbReference>
<dbReference type="PANTHER" id="PTHR43278:SF4">
    <property type="entry name" value="NAD(P)H-DEPENDENT FMN-CONTAINING OXIDOREDUCTASE YWQN-RELATED"/>
    <property type="match status" value="1"/>
</dbReference>
<sequence>MTDELKVLMLNGSPRAGGNTAIALREMEQVFAENGIMAETVQVGNKDIRGCIACGTCFEKGKCVFDDVVNELAPKFEAADGLVIASPVYYASANATLIACLDRLFYSTGFDKSMKVGASVVCARRGGCSATFDELNKYFTISNMPIASSQYWNSIHGRGKGEAEMDEEGRQTMRVLARNMSFLMKSIALGKEKFGMPVQETHVFTNFIR</sequence>
<dbReference type="GO" id="GO:0016491">
    <property type="term" value="F:oxidoreductase activity"/>
    <property type="evidence" value="ECO:0007669"/>
    <property type="project" value="InterPro"/>
</dbReference>
<evidence type="ECO:0000313" key="4">
    <source>
        <dbReference type="EMBL" id="HIX58104.1"/>
    </source>
</evidence>
<evidence type="ECO:0000256" key="2">
    <source>
        <dbReference type="ARBA" id="ARBA00022643"/>
    </source>
</evidence>